<comment type="similarity">
    <text evidence="3">Belongs to the bacterial flagellin family.</text>
</comment>
<evidence type="ECO:0000313" key="9">
    <source>
        <dbReference type="EMBL" id="AJJ10530.1"/>
    </source>
</evidence>
<sequence length="308" mass="33902">MRITTSMMATAVQQSASNSNAAQEKLSRQINSHRKVIVPSDDPIASTWMAQLEQEQSAIEQYQQNITRLNNSLSKQEKSVTALKNELTDIKDELLSAASDSRGSLDMASYGNSIGARLETIVTFLNSKSGEGRYIFSGTNTDTSPVSYDATTSEYSYAGNSDYRETTTANGISVRENTHIHEAFGLQSVGGQNTLTQLKALCEEMKNGSDKSTYSSKLQDALGLVDDATNYLAATETELGSRQNRIELLSHTHTENTEANSIIASELVGLNMSQIMEKNNELINQRVALQHTFQIYAEINKLSLFNFI</sequence>
<keyword evidence="10" id="KW-0969">Cilium</keyword>
<comment type="subcellular location">
    <subcellularLocation>
        <location evidence="1">Bacterial flagellum</location>
    </subcellularLocation>
    <subcellularLocation>
        <location evidence="2">Secreted</location>
    </subcellularLocation>
</comment>
<dbReference type="EMBL" id="CP009787">
    <property type="protein sequence ID" value="AJJ10530.1"/>
    <property type="molecule type" value="Genomic_DNA"/>
</dbReference>
<protein>
    <submittedName>
        <fullName evidence="9">Flagellar hook-associated protein 3</fullName>
    </submittedName>
    <submittedName>
        <fullName evidence="10">Flagellar hook-associated protein FlgL</fullName>
    </submittedName>
</protein>
<keyword evidence="5" id="KW-0975">Bacterial flagellum</keyword>
<dbReference type="Gene3D" id="1.20.1330.10">
    <property type="entry name" value="f41 fragment of flagellin, N-terminal domain"/>
    <property type="match status" value="1"/>
</dbReference>
<reference evidence="10 12" key="2">
    <citation type="submission" date="2015-03" db="EMBL/GenBank/DDBJ databases">
        <authorList>
            <person name="Murphy D."/>
        </authorList>
    </citation>
    <scope>NUCLEOTIDE SEQUENCE [LARGE SCALE GENOMIC DNA]</scope>
    <source>
        <strain evidence="10 12">68/02</strain>
    </source>
</reference>
<dbReference type="EMBL" id="CTKE01000002">
    <property type="protein sequence ID" value="CQI88272.1"/>
    <property type="molecule type" value="Genomic_DNA"/>
</dbReference>
<evidence type="ECO:0000256" key="2">
    <source>
        <dbReference type="ARBA" id="ARBA00004613"/>
    </source>
</evidence>
<dbReference type="InterPro" id="IPR001492">
    <property type="entry name" value="Flagellin"/>
</dbReference>
<evidence type="ECO:0000313" key="11">
    <source>
        <dbReference type="Proteomes" id="UP000031914"/>
    </source>
</evidence>
<dbReference type="OrthoDB" id="9768249at2"/>
<dbReference type="Proteomes" id="UP000042054">
    <property type="component" value="Unassembled WGS sequence"/>
</dbReference>
<dbReference type="GeneID" id="45567265"/>
<evidence type="ECO:0000313" key="12">
    <source>
        <dbReference type="Proteomes" id="UP000042054"/>
    </source>
</evidence>
<dbReference type="GO" id="GO:0005198">
    <property type="term" value="F:structural molecule activity"/>
    <property type="evidence" value="ECO:0007669"/>
    <property type="project" value="InterPro"/>
</dbReference>
<keyword evidence="10" id="KW-0966">Cell projection</keyword>
<dbReference type="SUPFAM" id="SSF64518">
    <property type="entry name" value="Phase 1 flagellin"/>
    <property type="match status" value="1"/>
</dbReference>
<dbReference type="GO" id="GO:0005576">
    <property type="term" value="C:extracellular region"/>
    <property type="evidence" value="ECO:0007669"/>
    <property type="project" value="UniProtKB-SubCell"/>
</dbReference>
<keyword evidence="11" id="KW-1185">Reference proteome</keyword>
<feature type="domain" description="Flagellin N-terminal" evidence="8">
    <location>
        <begin position="3"/>
        <end position="141"/>
    </location>
</feature>
<keyword evidence="4" id="KW-0964">Secreted</keyword>
<proteinExistence type="inferred from homology"/>
<dbReference type="GO" id="GO:0009288">
    <property type="term" value="C:bacterial-type flagellum"/>
    <property type="evidence" value="ECO:0007669"/>
    <property type="project" value="UniProtKB-SubCell"/>
</dbReference>
<evidence type="ECO:0000256" key="1">
    <source>
        <dbReference type="ARBA" id="ARBA00004365"/>
    </source>
</evidence>
<evidence type="ECO:0000256" key="3">
    <source>
        <dbReference type="ARBA" id="ARBA00005709"/>
    </source>
</evidence>
<reference evidence="9 11" key="1">
    <citation type="journal article" date="2015" name="Genome Announc.">
        <title>Thirty-Two Complete Genome Assemblies of Nine Yersinia Species, Including Y. pestis, Y. pseudotuberculosis, and Y. enterocolitica.</title>
        <authorList>
            <person name="Johnson S.L."/>
            <person name="Daligault H.E."/>
            <person name="Davenport K.W."/>
            <person name="Jaissle J."/>
            <person name="Frey K.G."/>
            <person name="Ladner J.T."/>
            <person name="Broomall S.M."/>
            <person name="Bishop-Lilly K.A."/>
            <person name="Bruce D.C."/>
            <person name="Coyne S.R."/>
            <person name="Gibbons H.S."/>
            <person name="Lo C.C."/>
            <person name="Munk A.C."/>
            <person name="Rosenzweig C.N."/>
            <person name="Koroleva G.I."/>
            <person name="Palacios G.F."/>
            <person name="Redden C.L."/>
            <person name="Xu Y."/>
            <person name="Minogue T.D."/>
            <person name="Chain P.S."/>
        </authorList>
    </citation>
    <scope>NUCLEOTIDE SEQUENCE [LARGE SCALE GENOMIC DNA]</scope>
    <source>
        <strain evidence="9 11">YRA</strain>
    </source>
</reference>
<feature type="compositionally biased region" description="Polar residues" evidence="7">
    <location>
        <begin position="1"/>
        <end position="12"/>
    </location>
</feature>
<dbReference type="RefSeq" id="WP_081452084.1">
    <property type="nucleotide sequence ID" value="NZ_CABIHO010000032.1"/>
</dbReference>
<feature type="coiled-coil region" evidence="6">
    <location>
        <begin position="45"/>
        <end position="93"/>
    </location>
</feature>
<evidence type="ECO:0000256" key="6">
    <source>
        <dbReference type="SAM" id="Coils"/>
    </source>
</evidence>
<dbReference type="Proteomes" id="UP000031914">
    <property type="component" value="Chromosome"/>
</dbReference>
<feature type="region of interest" description="Disordered" evidence="7">
    <location>
        <begin position="1"/>
        <end position="24"/>
    </location>
</feature>
<evidence type="ECO:0000313" key="10">
    <source>
        <dbReference type="EMBL" id="CQI88272.1"/>
    </source>
</evidence>
<evidence type="ECO:0000256" key="5">
    <source>
        <dbReference type="ARBA" id="ARBA00023143"/>
    </source>
</evidence>
<organism evidence="10 12">
    <name type="scientific">Yersinia rohdei</name>
    <dbReference type="NCBI Taxonomy" id="29485"/>
    <lineage>
        <taxon>Bacteria</taxon>
        <taxon>Pseudomonadati</taxon>
        <taxon>Pseudomonadota</taxon>
        <taxon>Gammaproteobacteria</taxon>
        <taxon>Enterobacterales</taxon>
        <taxon>Yersiniaceae</taxon>
        <taxon>Yersinia</taxon>
    </lineage>
</organism>
<dbReference type="STRING" id="29485.CH64_1968"/>
<dbReference type="PANTHER" id="PTHR42792:SF1">
    <property type="entry name" value="FLAGELLAR HOOK-ASSOCIATED PROTEIN 3"/>
    <property type="match status" value="1"/>
</dbReference>
<dbReference type="PANTHER" id="PTHR42792">
    <property type="entry name" value="FLAGELLIN"/>
    <property type="match status" value="1"/>
</dbReference>
<dbReference type="InterPro" id="IPR001029">
    <property type="entry name" value="Flagellin_N"/>
</dbReference>
<keyword evidence="6" id="KW-0175">Coiled coil</keyword>
<accession>A0A0U1HP41</accession>
<keyword evidence="10" id="KW-0282">Flagellum</keyword>
<evidence type="ECO:0000256" key="7">
    <source>
        <dbReference type="SAM" id="MobiDB-lite"/>
    </source>
</evidence>
<dbReference type="KEGG" id="yro:CH64_1968"/>
<evidence type="ECO:0000259" key="8">
    <source>
        <dbReference type="Pfam" id="PF00669"/>
    </source>
</evidence>
<dbReference type="AlphaFoldDB" id="A0A0U1HP41"/>
<gene>
    <name evidence="10" type="primary">flgL_1</name>
    <name evidence="9" type="synonym">flgL</name>
    <name evidence="9" type="ORF">CH64_1968</name>
    <name evidence="10" type="ORF">ERS008555_00607</name>
</gene>
<evidence type="ECO:0000256" key="4">
    <source>
        <dbReference type="ARBA" id="ARBA00022525"/>
    </source>
</evidence>
<dbReference type="Pfam" id="PF00669">
    <property type="entry name" value="Flagellin_N"/>
    <property type="match status" value="1"/>
</dbReference>
<feature type="compositionally biased region" description="Low complexity" evidence="7">
    <location>
        <begin position="13"/>
        <end position="23"/>
    </location>
</feature>
<name>A0A0U1HP41_YERRO</name>